<proteinExistence type="predicted"/>
<evidence type="ECO:0000256" key="6">
    <source>
        <dbReference type="SAM" id="Phobius"/>
    </source>
</evidence>
<dbReference type="InterPro" id="IPR051791">
    <property type="entry name" value="Pra-immunoreactive"/>
</dbReference>
<protein>
    <recommendedName>
        <fullName evidence="7">RDD domain-containing protein</fullName>
    </recommendedName>
</protein>
<name>A0A1A9RB94_EIKCO</name>
<evidence type="ECO:0000256" key="2">
    <source>
        <dbReference type="ARBA" id="ARBA00022475"/>
    </source>
</evidence>
<evidence type="ECO:0000259" key="7">
    <source>
        <dbReference type="Pfam" id="PF06271"/>
    </source>
</evidence>
<dbReference type="Proteomes" id="UP000078003">
    <property type="component" value="Unassembled WGS sequence"/>
</dbReference>
<keyword evidence="4 6" id="KW-1133">Transmembrane helix</keyword>
<dbReference type="InterPro" id="IPR010432">
    <property type="entry name" value="RDD"/>
</dbReference>
<accession>A0A1A9RB94</accession>
<dbReference type="PANTHER" id="PTHR36115">
    <property type="entry name" value="PROLINE-RICH ANTIGEN HOMOLOG-RELATED"/>
    <property type="match status" value="1"/>
</dbReference>
<dbReference type="RefSeq" id="WP_064084844.1">
    <property type="nucleotide sequence ID" value="NZ_LXSF01000012.1"/>
</dbReference>
<feature type="transmembrane region" description="Helical" evidence="6">
    <location>
        <begin position="143"/>
        <end position="161"/>
    </location>
</feature>
<gene>
    <name evidence="8" type="ORF">A7P85_09375</name>
</gene>
<dbReference type="AlphaFoldDB" id="A0A1A9RB94"/>
<dbReference type="Pfam" id="PF06271">
    <property type="entry name" value="RDD"/>
    <property type="match status" value="1"/>
</dbReference>
<evidence type="ECO:0000313" key="8">
    <source>
        <dbReference type="EMBL" id="OAM15380.1"/>
    </source>
</evidence>
<evidence type="ECO:0000313" key="9">
    <source>
        <dbReference type="Proteomes" id="UP000078003"/>
    </source>
</evidence>
<dbReference type="PANTHER" id="PTHR36115:SF4">
    <property type="entry name" value="MEMBRANE PROTEIN"/>
    <property type="match status" value="1"/>
</dbReference>
<keyword evidence="5 6" id="KW-0472">Membrane</keyword>
<dbReference type="EMBL" id="LXSF01000012">
    <property type="protein sequence ID" value="OAM15380.1"/>
    <property type="molecule type" value="Genomic_DNA"/>
</dbReference>
<keyword evidence="2" id="KW-1003">Cell membrane</keyword>
<keyword evidence="3 6" id="KW-0812">Transmembrane</keyword>
<evidence type="ECO:0000256" key="1">
    <source>
        <dbReference type="ARBA" id="ARBA00004651"/>
    </source>
</evidence>
<feature type="domain" description="RDD" evidence="7">
    <location>
        <begin position="35"/>
        <end position="175"/>
    </location>
</feature>
<reference evidence="9" key="1">
    <citation type="submission" date="2016-05" db="EMBL/GenBank/DDBJ databases">
        <title>Draft genome of Corynebacterium afermentans subsp. afermentans LCDC 88199T.</title>
        <authorList>
            <person name="Bernier A.-M."/>
            <person name="Bernard K."/>
        </authorList>
    </citation>
    <scope>NUCLEOTIDE SEQUENCE [LARGE SCALE GENOMIC DNA]</scope>
    <source>
        <strain evidence="9">NML01-0328</strain>
    </source>
</reference>
<comment type="caution">
    <text evidence="8">The sequence shown here is derived from an EMBL/GenBank/DDBJ whole genome shotgun (WGS) entry which is preliminary data.</text>
</comment>
<evidence type="ECO:0000256" key="5">
    <source>
        <dbReference type="ARBA" id="ARBA00023136"/>
    </source>
</evidence>
<comment type="subcellular location">
    <subcellularLocation>
        <location evidence="1">Cell membrane</location>
        <topology evidence="1">Multi-pass membrane protein</topology>
    </subcellularLocation>
</comment>
<organism evidence="8 9">
    <name type="scientific">Eikenella corrodens</name>
    <dbReference type="NCBI Taxonomy" id="539"/>
    <lineage>
        <taxon>Bacteria</taxon>
        <taxon>Pseudomonadati</taxon>
        <taxon>Pseudomonadota</taxon>
        <taxon>Betaproteobacteria</taxon>
        <taxon>Neisseriales</taxon>
        <taxon>Neisseriaceae</taxon>
        <taxon>Eikenella</taxon>
    </lineage>
</organism>
<dbReference type="GO" id="GO:0005886">
    <property type="term" value="C:plasma membrane"/>
    <property type="evidence" value="ECO:0007669"/>
    <property type="project" value="UniProtKB-SubCell"/>
</dbReference>
<sequence length="181" mass="20521">MQDFRENPNENFRQAYASTALENDLFDDNEMEVELASPWQRMGARLLDYVIFAAIFMVFFFILAIFIKNSTTVIGLSLLFVIAFGIYQIVIMSRDGQTVGKKALNIRVITEDGDNPGFVKYCLVREFGYSFIFTLIGMVSKTLGDSLGIVATIVCVVMLFLEDRNRQTLQDLLAKTLVIKN</sequence>
<evidence type="ECO:0000256" key="4">
    <source>
        <dbReference type="ARBA" id="ARBA00022989"/>
    </source>
</evidence>
<evidence type="ECO:0000256" key="3">
    <source>
        <dbReference type="ARBA" id="ARBA00022692"/>
    </source>
</evidence>
<feature type="transmembrane region" description="Helical" evidence="6">
    <location>
        <begin position="73"/>
        <end position="92"/>
    </location>
</feature>
<feature type="transmembrane region" description="Helical" evidence="6">
    <location>
        <begin position="46"/>
        <end position="67"/>
    </location>
</feature>